<name>L7LQL5_RHIPC</name>
<sequence>MCNLKVLYFMGIIVLINGISLDNLKSALTTHRQKFWTRFRSFNVATKGHKHECIYAEVRPMSAHEYIYLQHYEVASKWHSNLFYATVLPPRKGGNGPIMRVSSKRGAQGVDYMLLFWDATEHCALFTRIYKGQRHCEMHVWQDHVAGHVPRCQLAYKAFCSGLQEFPIYTRQCRP</sequence>
<accession>L7LQL5</accession>
<organism evidence="1">
    <name type="scientific">Rhipicephalus pulchellus</name>
    <name type="common">Yellow backed tick</name>
    <name type="synonym">Dermacentor pulchellus</name>
    <dbReference type="NCBI Taxonomy" id="72859"/>
    <lineage>
        <taxon>Eukaryota</taxon>
        <taxon>Metazoa</taxon>
        <taxon>Ecdysozoa</taxon>
        <taxon>Arthropoda</taxon>
        <taxon>Chelicerata</taxon>
        <taxon>Arachnida</taxon>
        <taxon>Acari</taxon>
        <taxon>Parasitiformes</taxon>
        <taxon>Ixodida</taxon>
        <taxon>Ixodoidea</taxon>
        <taxon>Ixodidae</taxon>
        <taxon>Rhipicephalinae</taxon>
        <taxon>Rhipicephalus</taxon>
        <taxon>Rhipicephalus</taxon>
    </lineage>
</organism>
<protein>
    <submittedName>
        <fullName evidence="1">Putative group i salivary lipocalin</fullName>
    </submittedName>
</protein>
<dbReference type="SUPFAM" id="SSF50814">
    <property type="entry name" value="Lipocalins"/>
    <property type="match status" value="1"/>
</dbReference>
<reference evidence="1" key="1">
    <citation type="submission" date="2012-11" db="EMBL/GenBank/DDBJ databases">
        <authorList>
            <person name="Lucero-Rivera Y.E."/>
            <person name="Tovar-Ramirez D."/>
        </authorList>
    </citation>
    <scope>NUCLEOTIDE SEQUENCE</scope>
    <source>
        <tissue evidence="1">Salivary gland</tissue>
    </source>
</reference>
<dbReference type="GO" id="GO:0030682">
    <property type="term" value="P:symbiont-mediated perturbation of host defenses"/>
    <property type="evidence" value="ECO:0007669"/>
    <property type="project" value="InterPro"/>
</dbReference>
<dbReference type="GO" id="GO:0043176">
    <property type="term" value="F:amine binding"/>
    <property type="evidence" value="ECO:0007669"/>
    <property type="project" value="InterPro"/>
</dbReference>
<proteinExistence type="evidence at transcript level"/>
<dbReference type="InterPro" id="IPR002970">
    <property type="entry name" value="Tick_his-bd"/>
</dbReference>
<dbReference type="Gene3D" id="2.40.128.20">
    <property type="match status" value="1"/>
</dbReference>
<dbReference type="AlphaFoldDB" id="L7LQL5"/>
<dbReference type="Pfam" id="PF02098">
    <property type="entry name" value="His_binding"/>
    <property type="match status" value="1"/>
</dbReference>
<dbReference type="EMBL" id="GACK01011049">
    <property type="protein sequence ID" value="JAA53985.1"/>
    <property type="molecule type" value="mRNA"/>
</dbReference>
<reference evidence="1" key="2">
    <citation type="journal article" date="2015" name="J. Proteomics">
        <title>Sexual differences in the sialomes of the zebra tick, Rhipicephalus pulchellus.</title>
        <authorList>
            <person name="Tan A.W."/>
            <person name="Francischetti I.M."/>
            <person name="Slovak M."/>
            <person name="Kini R.M."/>
            <person name="Ribeiro J.M."/>
        </authorList>
    </citation>
    <scope>NUCLEOTIDE SEQUENCE</scope>
    <source>
        <tissue evidence="1">Salivary gland</tissue>
    </source>
</reference>
<evidence type="ECO:0000313" key="1">
    <source>
        <dbReference type="EMBL" id="JAA53985.1"/>
    </source>
</evidence>
<dbReference type="InterPro" id="IPR012674">
    <property type="entry name" value="Calycin"/>
</dbReference>